<dbReference type="EMBL" id="FUYZ01000010">
    <property type="protein sequence ID" value="SKC04263.1"/>
    <property type="molecule type" value="Genomic_DNA"/>
</dbReference>
<protein>
    <recommendedName>
        <fullName evidence="4">PBCV-specific basic adaptor domain-containing protein</fullName>
    </recommendedName>
</protein>
<keyword evidence="1" id="KW-0732">Signal</keyword>
<evidence type="ECO:0000256" key="1">
    <source>
        <dbReference type="SAM" id="SignalP"/>
    </source>
</evidence>
<sequence length="90" mass="10165">MKFKLFTLTLVLGFLFTNSLTNNLHAASGKYYNSLQTKKKKGTKKKSTSSTKKSCTYNGHSLYVGKRGGCYYYSGDSKVYVDRDYCIGCR</sequence>
<evidence type="ECO:0000313" key="2">
    <source>
        <dbReference type="EMBL" id="SKC04263.1"/>
    </source>
</evidence>
<feature type="chain" id="PRO_5012414107" description="PBCV-specific basic adaptor domain-containing protein" evidence="1">
    <location>
        <begin position="27"/>
        <end position="90"/>
    </location>
</feature>
<evidence type="ECO:0000313" key="3">
    <source>
        <dbReference type="Proteomes" id="UP000191112"/>
    </source>
</evidence>
<reference evidence="2 3" key="1">
    <citation type="submission" date="2017-02" db="EMBL/GenBank/DDBJ databases">
        <authorList>
            <person name="Peterson S.W."/>
        </authorList>
    </citation>
    <scope>NUCLEOTIDE SEQUENCE [LARGE SCALE GENOMIC DNA]</scope>
    <source>
        <strain evidence="2 3">DSM 22323</strain>
    </source>
</reference>
<proteinExistence type="predicted"/>
<accession>A0A1T5G6X0</accession>
<dbReference type="STRING" id="619805.SAMN05660477_02606"/>
<name>A0A1T5G6X0_9FLAO</name>
<keyword evidence="3" id="KW-1185">Reference proteome</keyword>
<dbReference type="AlphaFoldDB" id="A0A1T5G6X0"/>
<evidence type="ECO:0008006" key="4">
    <source>
        <dbReference type="Google" id="ProtNLM"/>
    </source>
</evidence>
<gene>
    <name evidence="2" type="ORF">SAMN05660477_02606</name>
</gene>
<feature type="signal peptide" evidence="1">
    <location>
        <begin position="1"/>
        <end position="26"/>
    </location>
</feature>
<dbReference type="Proteomes" id="UP000191112">
    <property type="component" value="Unassembled WGS sequence"/>
</dbReference>
<organism evidence="2 3">
    <name type="scientific">Soonwooa buanensis</name>
    <dbReference type="NCBI Taxonomy" id="619805"/>
    <lineage>
        <taxon>Bacteria</taxon>
        <taxon>Pseudomonadati</taxon>
        <taxon>Bacteroidota</taxon>
        <taxon>Flavobacteriia</taxon>
        <taxon>Flavobacteriales</taxon>
        <taxon>Weeksellaceae</taxon>
        <taxon>Chryseobacterium group</taxon>
        <taxon>Soonwooa</taxon>
    </lineage>
</organism>